<reference evidence="3 4" key="2">
    <citation type="submission" date="2024-05" db="EMBL/GenBank/DDBJ databases">
        <authorList>
            <person name="Chen Y."/>
            <person name="Shah S."/>
            <person name="Dougan E. K."/>
            <person name="Thang M."/>
            <person name="Chan C."/>
        </authorList>
    </citation>
    <scope>NUCLEOTIDE SEQUENCE [LARGE SCALE GENOMIC DNA]</scope>
</reference>
<keyword evidence="4" id="KW-1185">Reference proteome</keyword>
<evidence type="ECO:0000256" key="1">
    <source>
        <dbReference type="SAM" id="MobiDB-lite"/>
    </source>
</evidence>
<feature type="compositionally biased region" description="Basic residues" evidence="1">
    <location>
        <begin position="79"/>
        <end position="94"/>
    </location>
</feature>
<dbReference type="EMBL" id="CAMXCT010000295">
    <property type="protein sequence ID" value="CAI3976770.1"/>
    <property type="molecule type" value="Genomic_DNA"/>
</dbReference>
<dbReference type="Proteomes" id="UP001152797">
    <property type="component" value="Unassembled WGS sequence"/>
</dbReference>
<evidence type="ECO:0000313" key="3">
    <source>
        <dbReference type="EMBL" id="CAL4764082.1"/>
    </source>
</evidence>
<accession>A0A9P1BPI6</accession>
<organism evidence="2">
    <name type="scientific">Cladocopium goreaui</name>
    <dbReference type="NCBI Taxonomy" id="2562237"/>
    <lineage>
        <taxon>Eukaryota</taxon>
        <taxon>Sar</taxon>
        <taxon>Alveolata</taxon>
        <taxon>Dinophyceae</taxon>
        <taxon>Suessiales</taxon>
        <taxon>Symbiodiniaceae</taxon>
        <taxon>Cladocopium</taxon>
    </lineage>
</organism>
<proteinExistence type="predicted"/>
<dbReference type="OrthoDB" id="7933078at2759"/>
<dbReference type="EMBL" id="CAMXCT020000295">
    <property type="protein sequence ID" value="CAL1130145.1"/>
    <property type="molecule type" value="Genomic_DNA"/>
</dbReference>
<comment type="caution">
    <text evidence="2">The sequence shown here is derived from an EMBL/GenBank/DDBJ whole genome shotgun (WGS) entry which is preliminary data.</text>
</comment>
<feature type="compositionally biased region" description="Gly residues" evidence="1">
    <location>
        <begin position="96"/>
        <end position="108"/>
    </location>
</feature>
<gene>
    <name evidence="2" type="ORF">C1SCF055_LOCUS4965</name>
</gene>
<evidence type="ECO:0000313" key="4">
    <source>
        <dbReference type="Proteomes" id="UP001152797"/>
    </source>
</evidence>
<evidence type="ECO:0000313" key="2">
    <source>
        <dbReference type="EMBL" id="CAI3976770.1"/>
    </source>
</evidence>
<name>A0A9P1BPI6_9DINO</name>
<reference evidence="2" key="1">
    <citation type="submission" date="2022-10" db="EMBL/GenBank/DDBJ databases">
        <authorList>
            <person name="Chen Y."/>
            <person name="Dougan E. K."/>
            <person name="Chan C."/>
            <person name="Rhodes N."/>
            <person name="Thang M."/>
        </authorList>
    </citation>
    <scope>NUCLEOTIDE SEQUENCE</scope>
</reference>
<sequence>MCDIESNSFGHFEGIGAEQVRLGFIRKVYGIVACQVSVTALAAALACGPLQHPMVAMAVEEQLPIELLRTLLPHCSHRAGHRGAQRHGGGRRAGRAAGGGGGDHGAAGDGTHRLHLPL</sequence>
<dbReference type="EMBL" id="CAMXCT030000295">
    <property type="protein sequence ID" value="CAL4764082.1"/>
    <property type="molecule type" value="Genomic_DNA"/>
</dbReference>
<dbReference type="AlphaFoldDB" id="A0A9P1BPI6"/>
<protein>
    <submittedName>
        <fullName evidence="3">BI1-like protein</fullName>
    </submittedName>
</protein>
<feature type="region of interest" description="Disordered" evidence="1">
    <location>
        <begin position="79"/>
        <end position="118"/>
    </location>
</feature>